<organism evidence="2">
    <name type="scientific">marine metagenome</name>
    <dbReference type="NCBI Taxonomy" id="408172"/>
    <lineage>
        <taxon>unclassified sequences</taxon>
        <taxon>metagenomes</taxon>
        <taxon>ecological metagenomes</taxon>
    </lineage>
</organism>
<feature type="transmembrane region" description="Helical" evidence="1">
    <location>
        <begin position="160"/>
        <end position="188"/>
    </location>
</feature>
<name>A0A382DQZ8_9ZZZZ</name>
<evidence type="ECO:0008006" key="3">
    <source>
        <dbReference type="Google" id="ProtNLM"/>
    </source>
</evidence>
<feature type="non-terminal residue" evidence="2">
    <location>
        <position position="209"/>
    </location>
</feature>
<reference evidence="2" key="1">
    <citation type="submission" date="2018-05" db="EMBL/GenBank/DDBJ databases">
        <authorList>
            <person name="Lanie J.A."/>
            <person name="Ng W.-L."/>
            <person name="Kazmierczak K.M."/>
            <person name="Andrzejewski T.M."/>
            <person name="Davidsen T.M."/>
            <person name="Wayne K.J."/>
            <person name="Tettelin H."/>
            <person name="Glass J.I."/>
            <person name="Rusch D."/>
            <person name="Podicherti R."/>
            <person name="Tsui H.-C.T."/>
            <person name="Winkler M.E."/>
        </authorList>
    </citation>
    <scope>NUCLEOTIDE SEQUENCE</scope>
</reference>
<gene>
    <name evidence="2" type="ORF">METZ01_LOCUS192917</name>
</gene>
<feature type="transmembrane region" description="Helical" evidence="1">
    <location>
        <begin position="134"/>
        <end position="153"/>
    </location>
</feature>
<dbReference type="EMBL" id="UINC01040337">
    <property type="protein sequence ID" value="SVB40063.1"/>
    <property type="molecule type" value="Genomic_DNA"/>
</dbReference>
<evidence type="ECO:0000256" key="1">
    <source>
        <dbReference type="SAM" id="Phobius"/>
    </source>
</evidence>
<dbReference type="AlphaFoldDB" id="A0A382DQZ8"/>
<feature type="transmembrane region" description="Helical" evidence="1">
    <location>
        <begin position="6"/>
        <end position="23"/>
    </location>
</feature>
<evidence type="ECO:0000313" key="2">
    <source>
        <dbReference type="EMBL" id="SVB40063.1"/>
    </source>
</evidence>
<keyword evidence="1" id="KW-1133">Transmembrane helix</keyword>
<accession>A0A382DQZ8</accession>
<feature type="transmembrane region" description="Helical" evidence="1">
    <location>
        <begin position="77"/>
        <end position="99"/>
    </location>
</feature>
<proteinExistence type="predicted"/>
<keyword evidence="1" id="KW-0472">Membrane</keyword>
<sequence length="209" mass="23648">MGVRIGFVIFILVLSWVFFADLTEHRLDSHDIEMFRDHTAIDGDITLMFSAAREQRSGRPVSELVKWLFYLVNGNDVVAFHLLSIGMHTLASLLLPALFRQWGASPLLSRSAAVLFHTQTAHYEPVHHISALDYPLALLFGIAAIVTFQRYLAEQRNRRLLLFSLTLPFGMLCHLGIGFVWFVCVYLGRHSGLPWRRLLTAVFPTALAG</sequence>
<keyword evidence="1" id="KW-0812">Transmembrane</keyword>
<protein>
    <recommendedName>
        <fullName evidence="3">Glycosyltransferase RgtA/B/C/D-like domain-containing protein</fullName>
    </recommendedName>
</protein>